<keyword evidence="4" id="KW-1185">Reference proteome</keyword>
<evidence type="ECO:0000313" key="4">
    <source>
        <dbReference type="Proteomes" id="UP001498398"/>
    </source>
</evidence>
<accession>A0ABR1IMC9</accession>
<gene>
    <name evidence="3" type="ORF">VKT23_019874</name>
</gene>
<name>A0ABR1IMC9_9AGAR</name>
<sequence length="153" mass="16569">MVIMLFVVSAIGAVVALAKTVPGENVFVSTAGRWAAMVFPSTVAATAILLLIGYMTKSTWQFIVIDMISPIIGISFTLISVRVNRQKSVNASSNVVHISGNSSDTRRDEIGLGSLPVSVRQEMVKHSDFGTGFVSRDEETLDRFTGDQLKRGY</sequence>
<dbReference type="EMBL" id="JBANRG010000112">
    <property type="protein sequence ID" value="KAK7435066.1"/>
    <property type="molecule type" value="Genomic_DNA"/>
</dbReference>
<evidence type="ECO:0000313" key="3">
    <source>
        <dbReference type="EMBL" id="KAK7435066.1"/>
    </source>
</evidence>
<dbReference type="Proteomes" id="UP001498398">
    <property type="component" value="Unassembled WGS sequence"/>
</dbReference>
<evidence type="ECO:0000256" key="1">
    <source>
        <dbReference type="SAM" id="Phobius"/>
    </source>
</evidence>
<feature type="transmembrane region" description="Helical" evidence="1">
    <location>
        <begin position="34"/>
        <end position="55"/>
    </location>
</feature>
<keyword evidence="1" id="KW-1133">Transmembrane helix</keyword>
<keyword evidence="2" id="KW-0732">Signal</keyword>
<comment type="caution">
    <text evidence="3">The sequence shown here is derived from an EMBL/GenBank/DDBJ whole genome shotgun (WGS) entry which is preliminary data.</text>
</comment>
<keyword evidence="1" id="KW-0812">Transmembrane</keyword>
<organism evidence="3 4">
    <name type="scientific">Marasmiellus scandens</name>
    <dbReference type="NCBI Taxonomy" id="2682957"/>
    <lineage>
        <taxon>Eukaryota</taxon>
        <taxon>Fungi</taxon>
        <taxon>Dikarya</taxon>
        <taxon>Basidiomycota</taxon>
        <taxon>Agaricomycotina</taxon>
        <taxon>Agaricomycetes</taxon>
        <taxon>Agaricomycetidae</taxon>
        <taxon>Agaricales</taxon>
        <taxon>Marasmiineae</taxon>
        <taxon>Omphalotaceae</taxon>
        <taxon>Marasmiellus</taxon>
    </lineage>
</organism>
<proteinExistence type="predicted"/>
<evidence type="ECO:0000256" key="2">
    <source>
        <dbReference type="SAM" id="SignalP"/>
    </source>
</evidence>
<reference evidence="3 4" key="1">
    <citation type="submission" date="2024-01" db="EMBL/GenBank/DDBJ databases">
        <title>A draft genome for the cacao thread blight pathogen Marasmiellus scandens.</title>
        <authorList>
            <person name="Baruah I.K."/>
            <person name="Leung J."/>
            <person name="Bukari Y."/>
            <person name="Amoako-Attah I."/>
            <person name="Meinhardt L.W."/>
            <person name="Bailey B.A."/>
            <person name="Cohen S.P."/>
        </authorList>
    </citation>
    <scope>NUCLEOTIDE SEQUENCE [LARGE SCALE GENOMIC DNA]</scope>
    <source>
        <strain evidence="3 4">GH-19</strain>
    </source>
</reference>
<protein>
    <submittedName>
        <fullName evidence="3">Uncharacterized protein</fullName>
    </submittedName>
</protein>
<keyword evidence="1" id="KW-0472">Membrane</keyword>
<feature type="transmembrane region" description="Helical" evidence="1">
    <location>
        <begin position="62"/>
        <end position="81"/>
    </location>
</feature>
<feature type="chain" id="PRO_5046066116" evidence="2">
    <location>
        <begin position="19"/>
        <end position="153"/>
    </location>
</feature>
<feature type="signal peptide" evidence="2">
    <location>
        <begin position="1"/>
        <end position="18"/>
    </location>
</feature>